<reference evidence="1 2" key="1">
    <citation type="journal article" date="2011" name="Stand. Genomic Sci.">
        <title>Complete genome sequence of the gliding, heparinolytic Pedobacter saltans type strain (113).</title>
        <authorList>
            <person name="Liolios K."/>
            <person name="Sikorski J."/>
            <person name="Lu M."/>
            <person name="Nolan M."/>
            <person name="Lapidus A."/>
            <person name="Lucas S."/>
            <person name="Hammon N."/>
            <person name="Deshpande S."/>
            <person name="Cheng J.F."/>
            <person name="Tapia R."/>
            <person name="Han C."/>
            <person name="Goodwin L."/>
            <person name="Pitluck S."/>
            <person name="Huntemann M."/>
            <person name="Ivanova N."/>
            <person name="Pagani I."/>
            <person name="Mavromatis K."/>
            <person name="Ovchinikova G."/>
            <person name="Pati A."/>
            <person name="Chen A."/>
            <person name="Palaniappan K."/>
            <person name="Land M."/>
            <person name="Hauser L."/>
            <person name="Brambilla E.M."/>
            <person name="Kotsyurbenko O."/>
            <person name="Rohde M."/>
            <person name="Tindall B.J."/>
            <person name="Abt B."/>
            <person name="Goker M."/>
            <person name="Detter J.C."/>
            <person name="Woyke T."/>
            <person name="Bristow J."/>
            <person name="Eisen J.A."/>
            <person name="Markowitz V."/>
            <person name="Hugenholtz P."/>
            <person name="Klenk H.P."/>
            <person name="Kyrpides N.C."/>
        </authorList>
    </citation>
    <scope>NUCLEOTIDE SEQUENCE [LARGE SCALE GENOMIC DNA]</scope>
    <source>
        <strain evidence="2">ATCC 51119 / DSM 12145 / JCM 21818 / LMG 10337 / NBRC 100064 / NCIMB 13643</strain>
    </source>
</reference>
<evidence type="ECO:0000313" key="2">
    <source>
        <dbReference type="Proteomes" id="UP000000310"/>
    </source>
</evidence>
<evidence type="ECO:0000313" key="1">
    <source>
        <dbReference type="EMBL" id="ADY52528.1"/>
    </source>
</evidence>
<dbReference type="HOGENOM" id="CLU_3102828_0_0_10"/>
<dbReference type="EMBL" id="CP002545">
    <property type="protein sequence ID" value="ADY52528.1"/>
    <property type="molecule type" value="Genomic_DNA"/>
</dbReference>
<dbReference type="AlphaFoldDB" id="F0S9X0"/>
<name>F0S9X0_PSESL</name>
<dbReference type="KEGG" id="psn:Pedsa_1975"/>
<proteinExistence type="predicted"/>
<accession>F0S9X0</accession>
<keyword evidence="2" id="KW-1185">Reference proteome</keyword>
<dbReference type="Proteomes" id="UP000000310">
    <property type="component" value="Chromosome"/>
</dbReference>
<sequence>MRKGKKQLSIEEDNTNKKISFESISERDFLKNFLFKSYNSGYFSGLNSLII</sequence>
<gene>
    <name evidence="1" type="ordered locus">Pedsa_1975</name>
</gene>
<organism evidence="1 2">
    <name type="scientific">Pseudopedobacter saltans (strain ATCC 51119 / DSM 12145 / JCM 21818 / CCUG 39354 / LMG 10337 / NBRC 100064 / NCIMB 13643)</name>
    <name type="common">Pedobacter saltans</name>
    <dbReference type="NCBI Taxonomy" id="762903"/>
    <lineage>
        <taxon>Bacteria</taxon>
        <taxon>Pseudomonadati</taxon>
        <taxon>Bacteroidota</taxon>
        <taxon>Sphingobacteriia</taxon>
        <taxon>Sphingobacteriales</taxon>
        <taxon>Sphingobacteriaceae</taxon>
        <taxon>Pseudopedobacter</taxon>
    </lineage>
</organism>
<reference evidence="2" key="2">
    <citation type="submission" date="2011-02" db="EMBL/GenBank/DDBJ databases">
        <title>The complete genome of Pedobacter saltans DSM 12145.</title>
        <authorList>
            <consortium name="US DOE Joint Genome Institute (JGI-PGF)"/>
            <person name="Lucas S."/>
            <person name="Copeland A."/>
            <person name="Lapidus A."/>
            <person name="Bruce D."/>
            <person name="Goodwin L."/>
            <person name="Pitluck S."/>
            <person name="Kyrpides N."/>
            <person name="Mavromatis K."/>
            <person name="Pagani I."/>
            <person name="Ivanova N."/>
            <person name="Ovchinnikova G."/>
            <person name="Lu M."/>
            <person name="Detter J.C."/>
            <person name="Han C."/>
            <person name="Land M."/>
            <person name="Hauser L."/>
            <person name="Markowitz V."/>
            <person name="Cheng J.-F."/>
            <person name="Hugenholtz P."/>
            <person name="Woyke T."/>
            <person name="Wu D."/>
            <person name="Tindall B."/>
            <person name="Pomrenke H.G."/>
            <person name="Brambilla E."/>
            <person name="Klenk H.-P."/>
            <person name="Eisen J.A."/>
        </authorList>
    </citation>
    <scope>NUCLEOTIDE SEQUENCE [LARGE SCALE GENOMIC DNA]</scope>
    <source>
        <strain evidence="2">ATCC 51119 / DSM 12145 / JCM 21818 / LMG 10337 / NBRC 100064 / NCIMB 13643</strain>
    </source>
</reference>
<protein>
    <submittedName>
        <fullName evidence="1">Uncharacterized protein</fullName>
    </submittedName>
</protein>